<proteinExistence type="inferred from homology"/>
<accession>A0ABM8ZPW5</accession>
<dbReference type="Proteomes" id="UP000838672">
    <property type="component" value="Unassembled WGS sequence"/>
</dbReference>
<protein>
    <submittedName>
        <fullName evidence="12">Type II secretion system protein L</fullName>
    </submittedName>
</protein>
<keyword evidence="7" id="KW-0653">Protein transport</keyword>
<keyword evidence="5" id="KW-0997">Cell inner membrane</keyword>
<dbReference type="InterPro" id="IPR043129">
    <property type="entry name" value="ATPase_NBD"/>
</dbReference>
<evidence type="ECO:0000313" key="12">
    <source>
        <dbReference type="EMBL" id="CAH0532344.1"/>
    </source>
</evidence>
<evidence type="ECO:0000256" key="1">
    <source>
        <dbReference type="ARBA" id="ARBA00004377"/>
    </source>
</evidence>
<dbReference type="NCBIfam" id="TIGR01709">
    <property type="entry name" value="typeII_sec_gspL"/>
    <property type="match status" value="1"/>
</dbReference>
<feature type="domain" description="GspL periplasmic" evidence="11">
    <location>
        <begin position="292"/>
        <end position="450"/>
    </location>
</feature>
<organism evidence="12 13">
    <name type="scientific">Vibrio stylophorae</name>
    <dbReference type="NCBI Taxonomy" id="659351"/>
    <lineage>
        <taxon>Bacteria</taxon>
        <taxon>Pseudomonadati</taxon>
        <taxon>Pseudomonadota</taxon>
        <taxon>Gammaproteobacteria</taxon>
        <taxon>Vibrionales</taxon>
        <taxon>Vibrionaceae</taxon>
        <taxon>Vibrio</taxon>
    </lineage>
</organism>
<dbReference type="RefSeq" id="WP_237464183.1">
    <property type="nucleotide sequence ID" value="NZ_CAKLDI010000001.1"/>
</dbReference>
<dbReference type="InterPro" id="IPR024230">
    <property type="entry name" value="GspL_cyto_dom"/>
</dbReference>
<dbReference type="InterPro" id="IPR025691">
    <property type="entry name" value="GspL_pp_dom"/>
</dbReference>
<sequence length="451" mass="49923">MSEHLTIRLNDDPTSPVPWAVWSTESQQVMASGELSDHTQLADLQEYAQQRPVYVLIAGHTVTTVQVELPPGSRSQVQTVVPYLLEEQLAEDIDQLHFAVLARQGNQAWVAVVRHELMQQWLADLAAANLPVKMMLPDYLALPWHAEQGVSAVEYQGEVLLRWHAHVGVTVEADLLPMALMGLQALSTAPAKDKSEAQSQDLAADLAADITDPIAANEDEAAAVSPSEPVAEVPAVDQTTLACYSNLTAPLPSPWHATMLPQEMVLGLLAEGMLNQRHTLLQGPYRRQAPWRRHWLLWRKVAIAAAVVLVLQLISTFYAVVSQERLAEQLIAQNNAVFRQVFPNKKRIPTRSYLRNQLKQEHARLVGGGTNVGVLPWLAQISEKMGVSSGINVQTLKYDGKRNELRIQATSPDFARFETLKKALADKYDVDVGQLNQESGVVSGVLVLRRR</sequence>
<keyword evidence="6" id="KW-0812">Transmembrane</keyword>
<evidence type="ECO:0000259" key="11">
    <source>
        <dbReference type="Pfam" id="PF12693"/>
    </source>
</evidence>
<dbReference type="InterPro" id="IPR007812">
    <property type="entry name" value="T2SS_protein-GspL"/>
</dbReference>
<keyword evidence="4" id="KW-1003">Cell membrane</keyword>
<dbReference type="Pfam" id="PF05134">
    <property type="entry name" value="T2SSL"/>
    <property type="match status" value="1"/>
</dbReference>
<evidence type="ECO:0000256" key="6">
    <source>
        <dbReference type="ARBA" id="ARBA00022692"/>
    </source>
</evidence>
<evidence type="ECO:0000256" key="9">
    <source>
        <dbReference type="ARBA" id="ARBA00023136"/>
    </source>
</evidence>
<keyword evidence="3" id="KW-0813">Transport</keyword>
<evidence type="ECO:0000256" key="3">
    <source>
        <dbReference type="ARBA" id="ARBA00022448"/>
    </source>
</evidence>
<dbReference type="Gene3D" id="3.30.1360.100">
    <property type="entry name" value="General secretion pathway protein M, EpsM"/>
    <property type="match status" value="1"/>
</dbReference>
<dbReference type="CDD" id="cd24017">
    <property type="entry name" value="ASKHA_T2SSL_N"/>
    <property type="match status" value="1"/>
</dbReference>
<name>A0ABM8ZPW5_9VIBR</name>
<dbReference type="EMBL" id="CAKLDI010000001">
    <property type="protein sequence ID" value="CAH0532344.1"/>
    <property type="molecule type" value="Genomic_DNA"/>
</dbReference>
<dbReference type="PIRSF" id="PIRSF015761">
    <property type="entry name" value="Protein_L"/>
    <property type="match status" value="1"/>
</dbReference>
<dbReference type="SUPFAM" id="SSF53067">
    <property type="entry name" value="Actin-like ATPase domain"/>
    <property type="match status" value="1"/>
</dbReference>
<evidence type="ECO:0000256" key="7">
    <source>
        <dbReference type="ARBA" id="ARBA00022927"/>
    </source>
</evidence>
<comment type="similarity">
    <text evidence="2">Belongs to the GSP L family.</text>
</comment>
<reference evidence="12" key="1">
    <citation type="submission" date="2021-11" db="EMBL/GenBank/DDBJ databases">
        <authorList>
            <person name="Rodrigo-Torres L."/>
            <person name="Arahal R. D."/>
            <person name="Lucena T."/>
        </authorList>
    </citation>
    <scope>NUCLEOTIDE SEQUENCE</scope>
    <source>
        <strain evidence="12">CECT 7929</strain>
    </source>
</reference>
<comment type="subcellular location">
    <subcellularLocation>
        <location evidence="1">Cell inner membrane</location>
        <topology evidence="1">Single-pass membrane protein</topology>
    </subcellularLocation>
</comment>
<dbReference type="Gene3D" id="3.30.420.380">
    <property type="match status" value="1"/>
</dbReference>
<keyword evidence="8" id="KW-1133">Transmembrane helix</keyword>
<keyword evidence="9" id="KW-0472">Membrane</keyword>
<dbReference type="Pfam" id="PF12693">
    <property type="entry name" value="GspL_C"/>
    <property type="match status" value="1"/>
</dbReference>
<gene>
    <name evidence="12" type="primary">epsL</name>
    <name evidence="12" type="ORF">VST7929_00162</name>
</gene>
<evidence type="ECO:0000256" key="5">
    <source>
        <dbReference type="ARBA" id="ARBA00022519"/>
    </source>
</evidence>
<evidence type="ECO:0000256" key="4">
    <source>
        <dbReference type="ARBA" id="ARBA00022475"/>
    </source>
</evidence>
<comment type="caution">
    <text evidence="12">The sequence shown here is derived from an EMBL/GenBank/DDBJ whole genome shotgun (WGS) entry which is preliminary data.</text>
</comment>
<evidence type="ECO:0000256" key="8">
    <source>
        <dbReference type="ARBA" id="ARBA00022989"/>
    </source>
</evidence>
<keyword evidence="13" id="KW-1185">Reference proteome</keyword>
<feature type="domain" description="GspL cytoplasmic actin-ATPase-like" evidence="10">
    <location>
        <begin position="5"/>
        <end position="205"/>
    </location>
</feature>
<evidence type="ECO:0000256" key="2">
    <source>
        <dbReference type="ARBA" id="ARBA00005318"/>
    </source>
</evidence>
<evidence type="ECO:0000259" key="10">
    <source>
        <dbReference type="Pfam" id="PF05134"/>
    </source>
</evidence>
<evidence type="ECO:0000313" key="13">
    <source>
        <dbReference type="Proteomes" id="UP000838672"/>
    </source>
</evidence>